<dbReference type="Gene3D" id="3.90.1010.10">
    <property type="match status" value="1"/>
</dbReference>
<dbReference type="FunFam" id="3.90.1010.10:FF:000013">
    <property type="entry name" value="Iron-sulfur cluster assembly enzyme ISCU, mitochondrial"/>
    <property type="match status" value="1"/>
</dbReference>
<dbReference type="EMBL" id="CP056065">
    <property type="protein sequence ID" value="UVC54028.1"/>
    <property type="molecule type" value="Genomic_DNA"/>
</dbReference>
<comment type="similarity">
    <text evidence="1 4">Belongs to the NifU family.</text>
</comment>
<dbReference type="GO" id="GO:0005506">
    <property type="term" value="F:iron ion binding"/>
    <property type="evidence" value="ECO:0007669"/>
    <property type="project" value="UniProtKB-UniRule"/>
</dbReference>
<comment type="similarity">
    <text evidence="2">Belongs to the eukaryotic/archaeal RNase P protein component 2 family.</text>
</comment>
<organism evidence="6 7">
    <name type="scientific">Theileria orientalis</name>
    <dbReference type="NCBI Taxonomy" id="68886"/>
    <lineage>
        <taxon>Eukaryota</taxon>
        <taxon>Sar</taxon>
        <taxon>Alveolata</taxon>
        <taxon>Apicomplexa</taxon>
        <taxon>Aconoidasida</taxon>
        <taxon>Piroplasmida</taxon>
        <taxon>Theileriidae</taxon>
        <taxon>Theileria</taxon>
    </lineage>
</organism>
<dbReference type="AlphaFoldDB" id="A0A976SK58"/>
<keyword evidence="4" id="KW-0001">2Fe-2S</keyword>
<evidence type="ECO:0000313" key="7">
    <source>
        <dbReference type="Proteomes" id="UP000244803"/>
    </source>
</evidence>
<keyword evidence="4" id="KW-0479">Metal-binding</keyword>
<evidence type="ECO:0000259" key="5">
    <source>
        <dbReference type="Pfam" id="PF01592"/>
    </source>
</evidence>
<dbReference type="GO" id="GO:0001682">
    <property type="term" value="P:tRNA 5'-leader removal"/>
    <property type="evidence" value="ECO:0007669"/>
    <property type="project" value="InterPro"/>
</dbReference>
<dbReference type="InterPro" id="IPR002759">
    <property type="entry name" value="Pop5/Rpp14/Rnp2-like"/>
</dbReference>
<dbReference type="InterPro" id="IPR011339">
    <property type="entry name" value="ISCU"/>
</dbReference>
<dbReference type="Pfam" id="PF01900">
    <property type="entry name" value="RNase_P_Rpp14"/>
    <property type="match status" value="1"/>
</dbReference>
<evidence type="ECO:0000256" key="4">
    <source>
        <dbReference type="RuleBase" id="RU362089"/>
    </source>
</evidence>
<comment type="cofactor">
    <cofactor evidence="4">
        <name>[2Fe-2S] cluster</name>
        <dbReference type="ChEBI" id="CHEBI:190135"/>
    </cofactor>
</comment>
<reference evidence="6" key="1">
    <citation type="submission" date="2022-07" db="EMBL/GenBank/DDBJ databases">
        <title>Evaluation of T. orientalis genome assembly methods using nanopore sequencing and analysis of variation between genomes.</title>
        <authorList>
            <person name="Yam J."/>
            <person name="Micallef M.L."/>
            <person name="Liu M."/>
            <person name="Djordjevic S.P."/>
            <person name="Bogema D.R."/>
            <person name="Jenkins C."/>
        </authorList>
    </citation>
    <scope>NUCLEOTIDE SEQUENCE</scope>
    <source>
        <strain evidence="6">Fish Creek</strain>
    </source>
</reference>
<keyword evidence="4" id="KW-0411">Iron-sulfur</keyword>
<dbReference type="SUPFAM" id="SSF160350">
    <property type="entry name" value="Rnp2-like"/>
    <property type="match status" value="1"/>
</dbReference>
<evidence type="ECO:0000256" key="3">
    <source>
        <dbReference type="ARBA" id="ARBA00022694"/>
    </source>
</evidence>
<comment type="function">
    <text evidence="4">Scaffold protein for the de novo synthesis of iron-sulfur (Fe-S) clusters within mitochondria, which is required for maturation of both mitochondrial and cytoplasmic [2Fe-2S] and [4Fe-4S] proteins.</text>
</comment>
<dbReference type="GO" id="GO:0005759">
    <property type="term" value="C:mitochondrial matrix"/>
    <property type="evidence" value="ECO:0007669"/>
    <property type="project" value="UniProtKB-SubCell"/>
</dbReference>
<dbReference type="InterPro" id="IPR038085">
    <property type="entry name" value="Rnp2-like_sf"/>
</dbReference>
<accession>A0A976SK58</accession>
<dbReference type="SUPFAM" id="SSF82649">
    <property type="entry name" value="SufE/NifU"/>
    <property type="match status" value="1"/>
</dbReference>
<keyword evidence="3" id="KW-0819">tRNA processing</keyword>
<keyword evidence="4" id="KW-0408">Iron</keyword>
<sequence length="302" mass="33843">MARVKNRWIIVRAEITDKKNLQSNYLDLILKDTLIKTEVEKTAELLFGFLQGKFISNSITVQFISSTESLVLFQCRRCFIEETLIILKFINKIQNTNVKFEVKQVSGTLHQARRYILTKILDSLTQVSLLGPSAIEKYKKSNLIKGIKQITTIQGLKSTTFSQNGVKGATQIRYYSPEVKEHFNNPRNVGSFDKDDPSVGTAIVGKAACGDVIKLQVKIKDNCIEDACFKTFGCGSAIASSSYVTEIVKGKTCQEALEIKNTDISEKLNLPPVKIHCSLLAEDAVKHAIKDYLNKNKSKEKE</sequence>
<dbReference type="CDD" id="cd06664">
    <property type="entry name" value="IscU_like"/>
    <property type="match status" value="1"/>
</dbReference>
<dbReference type="GO" id="GO:0051537">
    <property type="term" value="F:2 iron, 2 sulfur cluster binding"/>
    <property type="evidence" value="ECO:0007669"/>
    <property type="project" value="UniProtKB-KW"/>
</dbReference>
<dbReference type="GO" id="GO:0016226">
    <property type="term" value="P:iron-sulfur cluster assembly"/>
    <property type="evidence" value="ECO:0007669"/>
    <property type="project" value="UniProtKB-UniRule"/>
</dbReference>
<protein>
    <recommendedName>
        <fullName evidence="4">Iron-sulfur cluster assembly protein</fullName>
    </recommendedName>
</protein>
<comment type="subcellular location">
    <subcellularLocation>
        <location evidence="4">Mitochondrion matrix</location>
    </subcellularLocation>
</comment>
<dbReference type="PANTHER" id="PTHR10093">
    <property type="entry name" value="IRON-SULFUR CLUSTER ASSEMBLY ENZYME NIFU HOMOLOG"/>
    <property type="match status" value="1"/>
</dbReference>
<dbReference type="Proteomes" id="UP000244803">
    <property type="component" value="Chromosome 1"/>
</dbReference>
<feature type="domain" description="NIF system FeS cluster assembly NifU N-terminal" evidence="5">
    <location>
        <begin position="175"/>
        <end position="297"/>
    </location>
</feature>
<dbReference type="GO" id="GO:0030677">
    <property type="term" value="C:ribonuclease P complex"/>
    <property type="evidence" value="ECO:0007669"/>
    <property type="project" value="InterPro"/>
</dbReference>
<evidence type="ECO:0000313" key="6">
    <source>
        <dbReference type="EMBL" id="UVC54028.1"/>
    </source>
</evidence>
<evidence type="ECO:0000256" key="1">
    <source>
        <dbReference type="ARBA" id="ARBA00006420"/>
    </source>
</evidence>
<dbReference type="Pfam" id="PF01592">
    <property type="entry name" value="NifU_N"/>
    <property type="match status" value="1"/>
</dbReference>
<name>A0A976SK58_THEOR</name>
<dbReference type="InterPro" id="IPR002871">
    <property type="entry name" value="NIF_FeS_clus_asmbl_NifU_N"/>
</dbReference>
<keyword evidence="4" id="KW-0496">Mitochondrion</keyword>
<dbReference type="Gene3D" id="3.30.70.3250">
    <property type="entry name" value="Ribonuclease P, Pop5 subunit"/>
    <property type="match status" value="1"/>
</dbReference>
<keyword evidence="4" id="KW-0809">Transit peptide</keyword>
<proteinExistence type="inferred from homology"/>
<evidence type="ECO:0000256" key="2">
    <source>
        <dbReference type="ARBA" id="ARBA00010800"/>
    </source>
</evidence>
<dbReference type="NCBIfam" id="TIGR01999">
    <property type="entry name" value="iscU"/>
    <property type="match status" value="1"/>
</dbReference>
<gene>
    <name evidence="6" type="ORF">MACJ_003356</name>
</gene>